<comment type="caution">
    <text evidence="1">The sequence shown here is derived from an EMBL/GenBank/DDBJ whole genome shotgun (WGS) entry which is preliminary data.</text>
</comment>
<proteinExistence type="predicted"/>
<dbReference type="InterPro" id="IPR042462">
    <property type="entry name" value="ARMC7"/>
</dbReference>
<dbReference type="SUPFAM" id="SSF48371">
    <property type="entry name" value="ARM repeat"/>
    <property type="match status" value="1"/>
</dbReference>
<dbReference type="Proteomes" id="UP000653454">
    <property type="component" value="Unassembled WGS sequence"/>
</dbReference>
<dbReference type="Gene3D" id="1.25.10.10">
    <property type="entry name" value="Leucine-rich Repeat Variant"/>
    <property type="match status" value="1"/>
</dbReference>
<protein>
    <submittedName>
        <fullName evidence="1">(diamondback moth) hypothetical protein</fullName>
    </submittedName>
</protein>
<dbReference type="InterPro" id="IPR011989">
    <property type="entry name" value="ARM-like"/>
</dbReference>
<dbReference type="EMBL" id="CAJHNJ030000010">
    <property type="protein sequence ID" value="CAG9107598.1"/>
    <property type="molecule type" value="Genomic_DNA"/>
</dbReference>
<organism evidence="1 2">
    <name type="scientific">Plutella xylostella</name>
    <name type="common">Diamondback moth</name>
    <name type="synonym">Plutella maculipennis</name>
    <dbReference type="NCBI Taxonomy" id="51655"/>
    <lineage>
        <taxon>Eukaryota</taxon>
        <taxon>Metazoa</taxon>
        <taxon>Ecdysozoa</taxon>
        <taxon>Arthropoda</taxon>
        <taxon>Hexapoda</taxon>
        <taxon>Insecta</taxon>
        <taxon>Pterygota</taxon>
        <taxon>Neoptera</taxon>
        <taxon>Endopterygota</taxon>
        <taxon>Lepidoptera</taxon>
        <taxon>Glossata</taxon>
        <taxon>Ditrysia</taxon>
        <taxon>Yponomeutoidea</taxon>
        <taxon>Plutellidae</taxon>
        <taxon>Plutella</taxon>
    </lineage>
</organism>
<accession>A0A8S4E1E9</accession>
<dbReference type="InterPro" id="IPR016024">
    <property type="entry name" value="ARM-type_fold"/>
</dbReference>
<reference evidence="1" key="1">
    <citation type="submission" date="2020-11" db="EMBL/GenBank/DDBJ databases">
        <authorList>
            <person name="Whiteford S."/>
        </authorList>
    </citation>
    <scope>NUCLEOTIDE SEQUENCE</scope>
</reference>
<sequence>MFSTKSQLQRRTPDNGTDREQFLSLLVDEYLNSTSYDAKSQVLANLANFAYDPINYGYIRDVGVLDVFLHVINTENDEKLLHFACSGICNLSCDPLNVKYIQENCGWKPIIQLLNRNNTDIVANIITTLIYAYEKPEGKILDAESLLKIKDFEKSEDKKVANLAAIFLQDVSGLN</sequence>
<dbReference type="PANTHER" id="PTHR46263:SF1">
    <property type="entry name" value="ARMADILLO REPEAT-CONTAINING PROTEIN 7"/>
    <property type="match status" value="1"/>
</dbReference>
<dbReference type="AlphaFoldDB" id="A0A8S4E1E9"/>
<keyword evidence="2" id="KW-1185">Reference proteome</keyword>
<name>A0A8S4E1E9_PLUXY</name>
<gene>
    <name evidence="1" type="ORF">PLXY2_LOCUS4030</name>
</gene>
<dbReference type="PANTHER" id="PTHR46263">
    <property type="entry name" value="ARMADILLO REPEAT-CONTAINING PROTEIN 7"/>
    <property type="match status" value="1"/>
</dbReference>
<evidence type="ECO:0000313" key="1">
    <source>
        <dbReference type="EMBL" id="CAG9107598.1"/>
    </source>
</evidence>
<evidence type="ECO:0000313" key="2">
    <source>
        <dbReference type="Proteomes" id="UP000653454"/>
    </source>
</evidence>